<dbReference type="AlphaFoldDB" id="A0A8S3EM41"/>
<feature type="compositionally biased region" description="Low complexity" evidence="1">
    <location>
        <begin position="35"/>
        <end position="49"/>
    </location>
</feature>
<proteinExistence type="predicted"/>
<protein>
    <submittedName>
        <fullName evidence="3">Uncharacterized protein</fullName>
    </submittedName>
</protein>
<accession>A0A8S3EM41</accession>
<organism evidence="3 4">
    <name type="scientific">Rotaria magnacalcarata</name>
    <dbReference type="NCBI Taxonomy" id="392030"/>
    <lineage>
        <taxon>Eukaryota</taxon>
        <taxon>Metazoa</taxon>
        <taxon>Spiralia</taxon>
        <taxon>Gnathifera</taxon>
        <taxon>Rotifera</taxon>
        <taxon>Eurotatoria</taxon>
        <taxon>Bdelloidea</taxon>
        <taxon>Philodinida</taxon>
        <taxon>Philodinidae</taxon>
        <taxon>Rotaria</taxon>
    </lineage>
</organism>
<reference evidence="3" key="1">
    <citation type="submission" date="2021-02" db="EMBL/GenBank/DDBJ databases">
        <authorList>
            <person name="Nowell W R."/>
        </authorList>
    </citation>
    <scope>NUCLEOTIDE SEQUENCE</scope>
</reference>
<feature type="region of interest" description="Disordered" evidence="1">
    <location>
        <begin position="20"/>
        <end position="49"/>
    </location>
</feature>
<name>A0A8S3EM41_9BILA</name>
<comment type="caution">
    <text evidence="3">The sequence shown here is derived from an EMBL/GenBank/DDBJ whole genome shotgun (WGS) entry which is preliminary data.</text>
</comment>
<evidence type="ECO:0000313" key="4">
    <source>
        <dbReference type="Proteomes" id="UP000676336"/>
    </source>
</evidence>
<evidence type="ECO:0000313" key="2">
    <source>
        <dbReference type="EMBL" id="CAF4904978.1"/>
    </source>
</evidence>
<dbReference type="EMBL" id="CAJOBH010169067">
    <property type="protein sequence ID" value="CAF4904978.1"/>
    <property type="molecule type" value="Genomic_DNA"/>
</dbReference>
<gene>
    <name evidence="2" type="ORF">BYL167_LOCUS52347</name>
    <name evidence="3" type="ORF">SMN809_LOCUS59866</name>
</gene>
<dbReference type="Proteomes" id="UP000676336">
    <property type="component" value="Unassembled WGS sequence"/>
</dbReference>
<dbReference type="EMBL" id="CAJOBI010230332">
    <property type="protein sequence ID" value="CAF5062941.1"/>
    <property type="molecule type" value="Genomic_DNA"/>
</dbReference>
<dbReference type="Proteomes" id="UP000681967">
    <property type="component" value="Unassembled WGS sequence"/>
</dbReference>
<feature type="non-terminal residue" evidence="3">
    <location>
        <position position="1"/>
    </location>
</feature>
<feature type="compositionally biased region" description="Polar residues" evidence="1">
    <location>
        <begin position="20"/>
        <end position="29"/>
    </location>
</feature>
<sequence>HTSHELHTHDNIFDVLSSPIEQPISSSNPIDDIFGNNLLSNQTTNSNGR</sequence>
<evidence type="ECO:0000313" key="3">
    <source>
        <dbReference type="EMBL" id="CAF5062941.1"/>
    </source>
</evidence>
<evidence type="ECO:0000256" key="1">
    <source>
        <dbReference type="SAM" id="MobiDB-lite"/>
    </source>
</evidence>